<sequence length="415" mass="46334">MQKSQQQYEEVVHEHASPLSEQAQQPAPAARHWSQGRLGAASHNDSSEDDAHSIQFLGSGSEYFRIWIVNLCLSIATLGIYSAWAKVRRLQYFERNTQLAGAVFNFHGNPKAILRGRIIALALLIAYHYAFGFSKAIGVGVVAFLFISMPWFLRSALRFRTRNTSYRGLRFDFNGSLAGAYATYLPMMLVFLLPGTLLALYPTNTLAYSSFMLYLLWPLLHARIKRYQHENIKYGSTLATYDLPSSRFWRPYIIAILLGLMSLVLVTCIVALTFGIANRTSSAATNSASSFTTMVIIFASTLATTYLLYLFSGPYLHVRLQNLVWSHTSFQGMRIESRLRAGPYLKLQAVNVFFTLLSLGLYRPFALVKVHRYRLGQVSVTAAGGFANVLAAEHRESSGASGEGTADFLGIDLSW</sequence>
<reference evidence="3" key="1">
    <citation type="journal article" date="2014" name="Int. J. Syst. Evol. Microbiol.">
        <title>Complete genome sequence of Corynebacterium casei LMG S-19264T (=DSM 44701T), isolated from a smear-ripened cheese.</title>
        <authorList>
            <consortium name="US DOE Joint Genome Institute (JGI-PGF)"/>
            <person name="Walter F."/>
            <person name="Albersmeier A."/>
            <person name="Kalinowski J."/>
            <person name="Ruckert C."/>
        </authorList>
    </citation>
    <scope>NUCLEOTIDE SEQUENCE</scope>
    <source>
        <strain evidence="3">CGMCC 1.10998</strain>
    </source>
</reference>
<comment type="caution">
    <text evidence="3">The sequence shown here is derived from an EMBL/GenBank/DDBJ whole genome shotgun (WGS) entry which is preliminary data.</text>
</comment>
<feature type="transmembrane region" description="Helical" evidence="2">
    <location>
        <begin position="206"/>
        <end position="224"/>
    </location>
</feature>
<feature type="transmembrane region" description="Helical" evidence="2">
    <location>
        <begin position="288"/>
        <end position="311"/>
    </location>
</feature>
<dbReference type="Proteomes" id="UP000637423">
    <property type="component" value="Unassembled WGS sequence"/>
</dbReference>
<evidence type="ECO:0000313" key="3">
    <source>
        <dbReference type="EMBL" id="GGC66212.1"/>
    </source>
</evidence>
<feature type="transmembrane region" description="Helical" evidence="2">
    <location>
        <begin position="178"/>
        <end position="200"/>
    </location>
</feature>
<evidence type="ECO:0000313" key="4">
    <source>
        <dbReference type="Proteomes" id="UP000637423"/>
    </source>
</evidence>
<reference evidence="3" key="2">
    <citation type="submission" date="2020-09" db="EMBL/GenBank/DDBJ databases">
        <authorList>
            <person name="Sun Q."/>
            <person name="Zhou Y."/>
        </authorList>
    </citation>
    <scope>NUCLEOTIDE SEQUENCE</scope>
    <source>
        <strain evidence="3">CGMCC 1.10998</strain>
    </source>
</reference>
<organism evidence="3 4">
    <name type="scientific">Undibacterium terreum</name>
    <dbReference type="NCBI Taxonomy" id="1224302"/>
    <lineage>
        <taxon>Bacteria</taxon>
        <taxon>Pseudomonadati</taxon>
        <taxon>Pseudomonadota</taxon>
        <taxon>Betaproteobacteria</taxon>
        <taxon>Burkholderiales</taxon>
        <taxon>Oxalobacteraceae</taxon>
        <taxon>Undibacterium</taxon>
    </lineage>
</organism>
<feature type="transmembrane region" description="Helical" evidence="2">
    <location>
        <begin position="136"/>
        <end position="157"/>
    </location>
</feature>
<feature type="region of interest" description="Disordered" evidence="1">
    <location>
        <begin position="1"/>
        <end position="48"/>
    </location>
</feature>
<evidence type="ECO:0000256" key="2">
    <source>
        <dbReference type="SAM" id="Phobius"/>
    </source>
</evidence>
<name>A0A916UB99_9BURK</name>
<keyword evidence="2" id="KW-0812">Transmembrane</keyword>
<evidence type="ECO:0000256" key="1">
    <source>
        <dbReference type="SAM" id="MobiDB-lite"/>
    </source>
</evidence>
<protein>
    <submittedName>
        <fullName evidence="3">Membrane protein</fullName>
    </submittedName>
</protein>
<keyword evidence="2" id="KW-1133">Transmembrane helix</keyword>
<keyword evidence="4" id="KW-1185">Reference proteome</keyword>
<proteinExistence type="predicted"/>
<feature type="transmembrane region" description="Helical" evidence="2">
    <location>
        <begin position="252"/>
        <end position="276"/>
    </location>
</feature>
<keyword evidence="2" id="KW-0472">Membrane</keyword>
<dbReference type="RefSeq" id="WP_188564980.1">
    <property type="nucleotide sequence ID" value="NZ_BMED01000001.1"/>
</dbReference>
<accession>A0A916UB99</accession>
<dbReference type="AlphaFoldDB" id="A0A916UB99"/>
<dbReference type="EMBL" id="BMED01000001">
    <property type="protein sequence ID" value="GGC66212.1"/>
    <property type="molecule type" value="Genomic_DNA"/>
</dbReference>
<feature type="transmembrane region" description="Helical" evidence="2">
    <location>
        <begin position="112"/>
        <end position="130"/>
    </location>
</feature>
<dbReference type="InterPro" id="IPR010295">
    <property type="entry name" value="DUF898"/>
</dbReference>
<dbReference type="Pfam" id="PF05987">
    <property type="entry name" value="DUF898"/>
    <property type="match status" value="1"/>
</dbReference>
<gene>
    <name evidence="3" type="ORF">GCM10011396_11550</name>
</gene>
<feature type="transmembrane region" description="Helical" evidence="2">
    <location>
        <begin position="66"/>
        <end position="85"/>
    </location>
</feature>